<dbReference type="GeneID" id="77801981"/>
<dbReference type="RefSeq" id="XP_053025067.1">
    <property type="nucleotide sequence ID" value="XM_053161086.1"/>
</dbReference>
<evidence type="ECO:0000256" key="1">
    <source>
        <dbReference type="SAM" id="MobiDB-lite"/>
    </source>
</evidence>
<reference evidence="2" key="1">
    <citation type="submission" date="2022-10" db="EMBL/GenBank/DDBJ databases">
        <title>Puccinia triticina Genome sequencing and assembly.</title>
        <authorList>
            <person name="Li C."/>
        </authorList>
    </citation>
    <scope>NUCLEOTIDE SEQUENCE</scope>
    <source>
        <strain evidence="2">Pt15</strain>
    </source>
</reference>
<sequence>MSAASALVYWFYHSRPHSAPLNHPLAPEPAPTKDLFPAAIINKPRVVEEEDTAPIVPYTKPDQVVLLSCDETEPDDNRKLASALDINKPEKDNPSSLGAPPIVPNTKPDQVVLLSCDKSEPADDLESLPAPDTHQPVQLVESPAEEEAPNPNVGPPLTRLDKAAATEDKKNGTDQPVSRLPERRLPPPDYVFWTPVFAHWHTAAAPALDLRAEVGGFGRASERGRAALESGGARRPAGLVWRAFYNQASPLKAL</sequence>
<feature type="region of interest" description="Disordered" evidence="1">
    <location>
        <begin position="83"/>
        <end position="107"/>
    </location>
</feature>
<name>A0ABY7CYJ7_9BASI</name>
<evidence type="ECO:0000313" key="2">
    <source>
        <dbReference type="EMBL" id="WAQ89512.1"/>
    </source>
</evidence>
<dbReference type="Proteomes" id="UP001164743">
    <property type="component" value="Chromosome 11A"/>
</dbReference>
<keyword evidence="3" id="KW-1185">Reference proteome</keyword>
<evidence type="ECO:0000313" key="3">
    <source>
        <dbReference type="Proteomes" id="UP001164743"/>
    </source>
</evidence>
<dbReference type="EMBL" id="CP110431">
    <property type="protein sequence ID" value="WAQ89512.1"/>
    <property type="molecule type" value="Genomic_DNA"/>
</dbReference>
<accession>A0ABY7CYJ7</accession>
<gene>
    <name evidence="2" type="ORF">PtA15_11A201</name>
</gene>
<protein>
    <submittedName>
        <fullName evidence="2">Uncharacterized protein</fullName>
    </submittedName>
</protein>
<proteinExistence type="predicted"/>
<organism evidence="2 3">
    <name type="scientific">Puccinia triticina</name>
    <dbReference type="NCBI Taxonomy" id="208348"/>
    <lineage>
        <taxon>Eukaryota</taxon>
        <taxon>Fungi</taxon>
        <taxon>Dikarya</taxon>
        <taxon>Basidiomycota</taxon>
        <taxon>Pucciniomycotina</taxon>
        <taxon>Pucciniomycetes</taxon>
        <taxon>Pucciniales</taxon>
        <taxon>Pucciniaceae</taxon>
        <taxon>Puccinia</taxon>
    </lineage>
</organism>